<accession>A0A918JYL6</accession>
<evidence type="ECO:0000313" key="1">
    <source>
        <dbReference type="EMBL" id="GGX34030.1"/>
    </source>
</evidence>
<reference evidence="1 2" key="1">
    <citation type="journal article" date="2014" name="Int. J. Syst. Evol. Microbiol.">
        <title>Complete genome sequence of Corynebacterium casei LMG S-19264T (=DSM 44701T), isolated from a smear-ripened cheese.</title>
        <authorList>
            <consortium name="US DOE Joint Genome Institute (JGI-PGF)"/>
            <person name="Walter F."/>
            <person name="Albersmeier A."/>
            <person name="Kalinowski J."/>
            <person name="Ruckert C."/>
        </authorList>
    </citation>
    <scope>NUCLEOTIDE SEQUENCE [LARGE SCALE GENOMIC DNA]</scope>
    <source>
        <strain evidence="1 2">KCTC 12285</strain>
    </source>
</reference>
<evidence type="ECO:0000313" key="2">
    <source>
        <dbReference type="Proteomes" id="UP000601108"/>
    </source>
</evidence>
<proteinExistence type="predicted"/>
<dbReference type="EMBL" id="BMWS01000043">
    <property type="protein sequence ID" value="GGX34030.1"/>
    <property type="molecule type" value="Genomic_DNA"/>
</dbReference>
<dbReference type="Proteomes" id="UP000601108">
    <property type="component" value="Unassembled WGS sequence"/>
</dbReference>
<gene>
    <name evidence="1" type="ORF">GCM10007384_38420</name>
</gene>
<name>A0A918JYL6_9FLAO</name>
<comment type="caution">
    <text evidence="1">The sequence shown here is derived from an EMBL/GenBank/DDBJ whole genome shotgun (WGS) entry which is preliminary data.</text>
</comment>
<protein>
    <submittedName>
        <fullName evidence="1">Uncharacterized protein</fullName>
    </submittedName>
</protein>
<dbReference type="RefSeq" id="WP_189457575.1">
    <property type="nucleotide sequence ID" value="NZ_BMWS01000043.1"/>
</dbReference>
<sequence length="102" mass="11493">MKNGSLKNSLSFFFLVLFLTVKMAGLHVFSHTSEEKNGVNCAICIHVNTNNLTLVIAHDLQDFEINNAEYLYPKDITKTYSFIISNEIASNQLFSRPPPISL</sequence>
<dbReference type="AlphaFoldDB" id="A0A918JYL6"/>
<organism evidence="1 2">
    <name type="scientific">Aquimarina muelleri</name>
    <dbReference type="NCBI Taxonomy" id="279356"/>
    <lineage>
        <taxon>Bacteria</taxon>
        <taxon>Pseudomonadati</taxon>
        <taxon>Bacteroidota</taxon>
        <taxon>Flavobacteriia</taxon>
        <taxon>Flavobacteriales</taxon>
        <taxon>Flavobacteriaceae</taxon>
        <taxon>Aquimarina</taxon>
    </lineage>
</organism>
<keyword evidence="2" id="KW-1185">Reference proteome</keyword>